<evidence type="ECO:0000259" key="3">
    <source>
        <dbReference type="Pfam" id="PF19040"/>
    </source>
</evidence>
<feature type="transmembrane region" description="Helical" evidence="1">
    <location>
        <begin position="150"/>
        <end position="169"/>
    </location>
</feature>
<feature type="domain" description="SGNH" evidence="3">
    <location>
        <begin position="410"/>
        <end position="649"/>
    </location>
</feature>
<dbReference type="InterPro" id="IPR050879">
    <property type="entry name" value="Acyltransferase_3"/>
</dbReference>
<feature type="transmembrane region" description="Helical" evidence="1">
    <location>
        <begin position="232"/>
        <end position="251"/>
    </location>
</feature>
<dbReference type="PANTHER" id="PTHR23028:SF135">
    <property type="entry name" value="ACYL_TRANSF_3 DOMAIN-CONTAINING PROTEIN"/>
    <property type="match status" value="1"/>
</dbReference>
<dbReference type="OrthoDB" id="207378at2759"/>
<reference evidence="5" key="1">
    <citation type="submission" date="2017-10" db="EMBL/GenBank/DDBJ databases">
        <title>Rapid genome shrinkage in a self-fertile nematode reveals novel sperm competition proteins.</title>
        <authorList>
            <person name="Yin D."/>
            <person name="Schwarz E.M."/>
            <person name="Thomas C.G."/>
            <person name="Felde R.L."/>
            <person name="Korf I.F."/>
            <person name="Cutter A.D."/>
            <person name="Schartner C.M."/>
            <person name="Ralston E.J."/>
            <person name="Meyer B.J."/>
            <person name="Haag E.S."/>
        </authorList>
    </citation>
    <scope>NUCLEOTIDE SEQUENCE [LARGE SCALE GENOMIC DNA]</scope>
    <source>
        <strain evidence="5">JU1422</strain>
    </source>
</reference>
<dbReference type="GO" id="GO:0016020">
    <property type="term" value="C:membrane"/>
    <property type="evidence" value="ECO:0007669"/>
    <property type="project" value="TreeGrafter"/>
</dbReference>
<evidence type="ECO:0000313" key="4">
    <source>
        <dbReference type="EMBL" id="PIC36033.1"/>
    </source>
</evidence>
<feature type="transmembrane region" description="Helical" evidence="1">
    <location>
        <begin position="310"/>
        <end position="329"/>
    </location>
</feature>
<sequence>MCMLLKRGQNQSACSLVLLFYSKRFKRILPLYLLVILVSMICLYSFFPDTAIETNQASAIHALLFVSNRPKTDQENYFQMLSLAEDIFTHTWSLSVEIQFYFLVPFIFLLATKIPEKFQLGYYGLFALASVIFCYSSSATVAFNSVFARIWQFLIGMLVYLLGSPMIPYRQHPQKPEYEVLKLEEGLKSEESEKFLDEVTDNESDKEEEVLEHDLDDIEIPNIDICSKSYQYLAYALLGSLITITAFPWAIPSGIVRPLVTIGTGLLMLVSEGNRILSNSVLTYIGDISYSLYLIHWPIYAYWKLTADGNIYYVLLALVSSVILAIITFETFEKWYLKLSSTSVGCLVVTLFFMNLVVIHKNEISDQIQYMRRNISNLDEVTENMTIDDAEAMNHRWNINDLKNLYVPSCVYESINTPYGWCRHTGLSRLGKYRIVTFGNSWTANHAKLFYQECGYKANSILQGAAYACEPLYVSSPTHPCASNFTTFVERIEMEKPDFGFHFTRHISIGAGFPKNVTTFDKDPIYQMMKAQMLKIIVNIKYKVYLIHAIPSVLPNSVRGIAGLVKKGTERVKIEKMLLRPHGWEMARKRYEQLVRDCNGKCELIDYLPEFYQNSTKTFRYFDDKGFSYWTTDQHFSPHGIEKLRHIWTDLCAKL</sequence>
<protein>
    <recommendedName>
        <fullName evidence="6">SGNH domain-containing protein</fullName>
    </recommendedName>
</protein>
<proteinExistence type="predicted"/>
<dbReference type="Pfam" id="PF19040">
    <property type="entry name" value="SGNH"/>
    <property type="match status" value="1"/>
</dbReference>
<accession>A0A2G5U9A6</accession>
<dbReference type="InterPro" id="IPR002656">
    <property type="entry name" value="Acyl_transf_3_dom"/>
</dbReference>
<dbReference type="Proteomes" id="UP000230233">
    <property type="component" value="Chromosome IV"/>
</dbReference>
<dbReference type="AlphaFoldDB" id="A0A2G5U9A6"/>
<dbReference type="Pfam" id="PF01757">
    <property type="entry name" value="Acyl_transf_3"/>
    <property type="match status" value="1"/>
</dbReference>
<dbReference type="STRING" id="1611254.A0A2G5U9A6"/>
<dbReference type="GO" id="GO:0000271">
    <property type="term" value="P:polysaccharide biosynthetic process"/>
    <property type="evidence" value="ECO:0007669"/>
    <property type="project" value="TreeGrafter"/>
</dbReference>
<name>A0A2G5U9A6_9PELO</name>
<dbReference type="InterPro" id="IPR043968">
    <property type="entry name" value="SGNH"/>
</dbReference>
<evidence type="ECO:0000313" key="5">
    <source>
        <dbReference type="Proteomes" id="UP000230233"/>
    </source>
</evidence>
<dbReference type="EMBL" id="PDUG01000004">
    <property type="protein sequence ID" value="PIC36033.1"/>
    <property type="molecule type" value="Genomic_DNA"/>
</dbReference>
<keyword evidence="1" id="KW-1133">Transmembrane helix</keyword>
<dbReference type="GO" id="GO:0016747">
    <property type="term" value="F:acyltransferase activity, transferring groups other than amino-acyl groups"/>
    <property type="evidence" value="ECO:0007669"/>
    <property type="project" value="InterPro"/>
</dbReference>
<evidence type="ECO:0000256" key="1">
    <source>
        <dbReference type="SAM" id="Phobius"/>
    </source>
</evidence>
<feature type="domain" description="Acyltransferase 3" evidence="2">
    <location>
        <begin position="20"/>
        <end position="328"/>
    </location>
</feature>
<gene>
    <name evidence="4" type="primary">Cnig_chr_IV.g15183</name>
    <name evidence="4" type="ORF">B9Z55_015183</name>
</gene>
<organism evidence="4 5">
    <name type="scientific">Caenorhabditis nigoni</name>
    <dbReference type="NCBI Taxonomy" id="1611254"/>
    <lineage>
        <taxon>Eukaryota</taxon>
        <taxon>Metazoa</taxon>
        <taxon>Ecdysozoa</taxon>
        <taxon>Nematoda</taxon>
        <taxon>Chromadorea</taxon>
        <taxon>Rhabditida</taxon>
        <taxon>Rhabditina</taxon>
        <taxon>Rhabditomorpha</taxon>
        <taxon>Rhabditoidea</taxon>
        <taxon>Rhabditidae</taxon>
        <taxon>Peloderinae</taxon>
        <taxon>Caenorhabditis</taxon>
    </lineage>
</organism>
<feature type="transmembrane region" description="Helical" evidence="1">
    <location>
        <begin position="87"/>
        <end position="110"/>
    </location>
</feature>
<feature type="transmembrane region" description="Helical" evidence="1">
    <location>
        <begin position="122"/>
        <end position="144"/>
    </location>
</feature>
<evidence type="ECO:0000259" key="2">
    <source>
        <dbReference type="Pfam" id="PF01757"/>
    </source>
</evidence>
<keyword evidence="1" id="KW-0812">Transmembrane</keyword>
<feature type="transmembrane region" description="Helical" evidence="1">
    <location>
        <begin position="335"/>
        <end position="359"/>
    </location>
</feature>
<dbReference type="PANTHER" id="PTHR23028">
    <property type="entry name" value="ACETYLTRANSFERASE"/>
    <property type="match status" value="1"/>
</dbReference>
<keyword evidence="5" id="KW-1185">Reference proteome</keyword>
<feature type="transmembrane region" description="Helical" evidence="1">
    <location>
        <begin position="281"/>
        <end position="303"/>
    </location>
</feature>
<keyword evidence="1" id="KW-0472">Membrane</keyword>
<comment type="caution">
    <text evidence="4">The sequence shown here is derived from an EMBL/GenBank/DDBJ whole genome shotgun (WGS) entry which is preliminary data.</text>
</comment>
<feature type="transmembrane region" description="Helical" evidence="1">
    <location>
        <begin position="28"/>
        <end position="47"/>
    </location>
</feature>
<evidence type="ECO:0008006" key="6">
    <source>
        <dbReference type="Google" id="ProtNLM"/>
    </source>
</evidence>